<reference evidence="7 8" key="1">
    <citation type="submission" date="2021-04" db="EMBL/GenBank/DDBJ databases">
        <authorList>
            <person name="De Guttry C."/>
            <person name="Zahm M."/>
            <person name="Klopp C."/>
            <person name="Cabau C."/>
            <person name="Louis A."/>
            <person name="Berthelot C."/>
            <person name="Parey E."/>
            <person name="Roest Crollius H."/>
            <person name="Montfort J."/>
            <person name="Robinson-Rechavi M."/>
            <person name="Bucao C."/>
            <person name="Bouchez O."/>
            <person name="Gislard M."/>
            <person name="Lluch J."/>
            <person name="Milhes M."/>
            <person name="Lampietro C."/>
            <person name="Lopez Roques C."/>
            <person name="Donnadieu C."/>
            <person name="Braasch I."/>
            <person name="Desvignes T."/>
            <person name="Postlethwait J."/>
            <person name="Bobe J."/>
            <person name="Wedekind C."/>
            <person name="Guiguen Y."/>
        </authorList>
    </citation>
    <scope>NUCLEOTIDE SEQUENCE [LARGE SCALE GENOMIC DNA]</scope>
    <source>
        <strain evidence="7">Cs_M1</strain>
        <tissue evidence="7">Blood</tissue>
    </source>
</reference>
<dbReference type="Proteomes" id="UP001356427">
    <property type="component" value="Unassembled WGS sequence"/>
</dbReference>
<accession>A0AAN8KNF5</accession>
<evidence type="ECO:0000259" key="6">
    <source>
        <dbReference type="PROSITE" id="PS51465"/>
    </source>
</evidence>
<proteinExistence type="predicted"/>
<evidence type="ECO:0000256" key="5">
    <source>
        <dbReference type="ARBA" id="ARBA00023157"/>
    </source>
</evidence>
<dbReference type="AlphaFoldDB" id="A0AAN8KNF5"/>
<dbReference type="SMART" id="SM00280">
    <property type="entry name" value="KAZAL"/>
    <property type="match status" value="1"/>
</dbReference>
<dbReference type="InterPro" id="IPR051597">
    <property type="entry name" value="Bifunctional_prot_inhibitor"/>
</dbReference>
<keyword evidence="5" id="KW-1015">Disulfide bond</keyword>
<dbReference type="PRINTS" id="PR00290">
    <property type="entry name" value="KAZALINHBTR"/>
</dbReference>
<evidence type="ECO:0000313" key="8">
    <source>
        <dbReference type="Proteomes" id="UP001356427"/>
    </source>
</evidence>
<comment type="subcellular location">
    <subcellularLocation>
        <location evidence="1">Secreted</location>
    </subcellularLocation>
</comment>
<dbReference type="PANTHER" id="PTHR47729:SF1">
    <property type="entry name" value="OVOMUCOID-LIKE-RELATED"/>
    <property type="match status" value="1"/>
</dbReference>
<organism evidence="7 8">
    <name type="scientific">Coregonus suidteri</name>
    <dbReference type="NCBI Taxonomy" id="861788"/>
    <lineage>
        <taxon>Eukaryota</taxon>
        <taxon>Metazoa</taxon>
        <taxon>Chordata</taxon>
        <taxon>Craniata</taxon>
        <taxon>Vertebrata</taxon>
        <taxon>Euteleostomi</taxon>
        <taxon>Actinopterygii</taxon>
        <taxon>Neopterygii</taxon>
        <taxon>Teleostei</taxon>
        <taxon>Protacanthopterygii</taxon>
        <taxon>Salmoniformes</taxon>
        <taxon>Salmonidae</taxon>
        <taxon>Coregoninae</taxon>
        <taxon>Coregonus</taxon>
    </lineage>
</organism>
<dbReference type="GO" id="GO:0004867">
    <property type="term" value="F:serine-type endopeptidase inhibitor activity"/>
    <property type="evidence" value="ECO:0007669"/>
    <property type="project" value="UniProtKB-KW"/>
</dbReference>
<dbReference type="GO" id="GO:0005576">
    <property type="term" value="C:extracellular region"/>
    <property type="evidence" value="ECO:0007669"/>
    <property type="project" value="UniProtKB-SubCell"/>
</dbReference>
<evidence type="ECO:0000256" key="1">
    <source>
        <dbReference type="ARBA" id="ARBA00004613"/>
    </source>
</evidence>
<keyword evidence="4" id="KW-0722">Serine protease inhibitor</keyword>
<keyword evidence="2" id="KW-0964">Secreted</keyword>
<sequence length="69" mass="7988">MKVRIAQRQPRNLKDLEKPNCSKYNLPMCTYQYDPVCGTDGITYGNECALCSENMKHNRHVHIRSKGEC</sequence>
<dbReference type="InterPro" id="IPR036058">
    <property type="entry name" value="Kazal_dom_sf"/>
</dbReference>
<protein>
    <recommendedName>
        <fullName evidence="6">Kazal-like domain-containing protein</fullName>
    </recommendedName>
</protein>
<dbReference type="SUPFAM" id="SSF100895">
    <property type="entry name" value="Kazal-type serine protease inhibitors"/>
    <property type="match status" value="1"/>
</dbReference>
<dbReference type="FunFam" id="3.30.60.30:FF:000031">
    <property type="entry name" value="Serine protease inhibitor Kazal-type 2"/>
    <property type="match status" value="1"/>
</dbReference>
<dbReference type="PROSITE" id="PS00282">
    <property type="entry name" value="KAZAL_1"/>
    <property type="match status" value="1"/>
</dbReference>
<dbReference type="PANTHER" id="PTHR47729">
    <property type="entry name" value="SERINE PEPTIDASE INHIBITOR, KAZAL TYPE 2, TANDEM DUPLICATE 1-RELATED"/>
    <property type="match status" value="1"/>
</dbReference>
<gene>
    <name evidence="7" type="ORF">J4Q44_G00309790</name>
</gene>
<dbReference type="PROSITE" id="PS51465">
    <property type="entry name" value="KAZAL_2"/>
    <property type="match status" value="1"/>
</dbReference>
<dbReference type="InterPro" id="IPR001239">
    <property type="entry name" value="Prot_inh_Kazal-m"/>
</dbReference>
<dbReference type="Gene3D" id="3.30.60.30">
    <property type="match status" value="1"/>
</dbReference>
<dbReference type="Pfam" id="PF00050">
    <property type="entry name" value="Kazal_1"/>
    <property type="match status" value="1"/>
</dbReference>
<evidence type="ECO:0000256" key="3">
    <source>
        <dbReference type="ARBA" id="ARBA00022690"/>
    </source>
</evidence>
<evidence type="ECO:0000256" key="2">
    <source>
        <dbReference type="ARBA" id="ARBA00022525"/>
    </source>
</evidence>
<evidence type="ECO:0000256" key="4">
    <source>
        <dbReference type="ARBA" id="ARBA00022900"/>
    </source>
</evidence>
<evidence type="ECO:0000313" key="7">
    <source>
        <dbReference type="EMBL" id="KAK6297924.1"/>
    </source>
</evidence>
<comment type="caution">
    <text evidence="7">The sequence shown here is derived from an EMBL/GenBank/DDBJ whole genome shotgun (WGS) entry which is preliminary data.</text>
</comment>
<name>A0AAN8KNF5_9TELE</name>
<dbReference type="EMBL" id="JAGTTL010000030">
    <property type="protein sequence ID" value="KAK6297924.1"/>
    <property type="molecule type" value="Genomic_DNA"/>
</dbReference>
<keyword evidence="8" id="KW-1185">Reference proteome</keyword>
<dbReference type="InterPro" id="IPR002350">
    <property type="entry name" value="Kazal_dom"/>
</dbReference>
<keyword evidence="3" id="KW-0646">Protease inhibitor</keyword>
<feature type="domain" description="Kazal-like" evidence="6">
    <location>
        <begin position="15"/>
        <end position="69"/>
    </location>
</feature>